<evidence type="ECO:0000256" key="4">
    <source>
        <dbReference type="ARBA" id="ARBA00022692"/>
    </source>
</evidence>
<feature type="transmembrane region" description="Helical" evidence="8">
    <location>
        <begin position="748"/>
        <end position="768"/>
    </location>
</feature>
<evidence type="ECO:0000256" key="3">
    <source>
        <dbReference type="ARBA" id="ARBA00022475"/>
    </source>
</evidence>
<evidence type="ECO:0000259" key="9">
    <source>
        <dbReference type="PROSITE" id="PS50156"/>
    </source>
</evidence>
<dbReference type="KEGG" id="hara:AArcS_0033"/>
<feature type="region of interest" description="Disordered" evidence="7">
    <location>
        <begin position="126"/>
        <end position="149"/>
    </location>
</feature>
<dbReference type="InterPro" id="IPR050545">
    <property type="entry name" value="Mycobact_MmpL"/>
</dbReference>
<dbReference type="PANTHER" id="PTHR33406:SF6">
    <property type="entry name" value="MEMBRANE PROTEIN YDGH-RELATED"/>
    <property type="match status" value="1"/>
</dbReference>
<feature type="domain" description="SSD" evidence="9">
    <location>
        <begin position="641"/>
        <end position="799"/>
    </location>
</feature>
<feature type="transmembrane region" description="Helical" evidence="8">
    <location>
        <begin position="639"/>
        <end position="663"/>
    </location>
</feature>
<feature type="transmembrane region" description="Helical" evidence="8">
    <location>
        <begin position="775"/>
        <end position="800"/>
    </location>
</feature>
<protein>
    <submittedName>
        <fullName evidence="10">Putative exporter of the RND superfamily</fullName>
    </submittedName>
</protein>
<evidence type="ECO:0000256" key="1">
    <source>
        <dbReference type="ARBA" id="ARBA00004651"/>
    </source>
</evidence>
<dbReference type="EMBL" id="CP064786">
    <property type="protein sequence ID" value="QSG01275.1"/>
    <property type="molecule type" value="Genomic_DNA"/>
</dbReference>
<organism evidence="10 11">
    <name type="scientific">Natranaeroarchaeum sulfidigenes</name>
    <dbReference type="NCBI Taxonomy" id="2784880"/>
    <lineage>
        <taxon>Archaea</taxon>
        <taxon>Methanobacteriati</taxon>
        <taxon>Methanobacteriota</taxon>
        <taxon>Stenosarchaea group</taxon>
        <taxon>Halobacteria</taxon>
        <taxon>Halobacteriales</taxon>
        <taxon>Natronoarchaeaceae</taxon>
        <taxon>Natranaeroarchaeum</taxon>
    </lineage>
</organism>
<dbReference type="SUPFAM" id="SSF82866">
    <property type="entry name" value="Multidrug efflux transporter AcrB transmembrane domain"/>
    <property type="match status" value="2"/>
</dbReference>
<keyword evidence="3" id="KW-1003">Cell membrane</keyword>
<dbReference type="GeneID" id="70683420"/>
<keyword evidence="6 8" id="KW-0472">Membrane</keyword>
<comment type="similarity">
    <text evidence="2">Belongs to the resistance-nodulation-cell division (RND) (TC 2.A.6) family. MmpL subfamily.</text>
</comment>
<feature type="transmembrane region" description="Helical" evidence="8">
    <location>
        <begin position="358"/>
        <end position="382"/>
    </location>
</feature>
<keyword evidence="4 8" id="KW-0812">Transmembrane</keyword>
<dbReference type="Proteomes" id="UP000663586">
    <property type="component" value="Chromosome"/>
</dbReference>
<dbReference type="Gene3D" id="1.20.1640.10">
    <property type="entry name" value="Multidrug efflux transporter AcrB transmembrane domain"/>
    <property type="match status" value="2"/>
</dbReference>
<evidence type="ECO:0000256" key="2">
    <source>
        <dbReference type="ARBA" id="ARBA00010157"/>
    </source>
</evidence>
<feature type="transmembrane region" description="Helical" evidence="8">
    <location>
        <begin position="700"/>
        <end position="718"/>
    </location>
</feature>
<keyword evidence="5 8" id="KW-1133">Transmembrane helix</keyword>
<keyword evidence="11" id="KW-1185">Reference proteome</keyword>
<dbReference type="AlphaFoldDB" id="A0A897MSS5"/>
<dbReference type="InterPro" id="IPR004869">
    <property type="entry name" value="MMPL_dom"/>
</dbReference>
<accession>A0A897MSS5</accession>
<reference evidence="10" key="1">
    <citation type="submission" date="2020-11" db="EMBL/GenBank/DDBJ databases">
        <title>Carbohydrate-dependent, anaerobic sulfur respiration: A novel catabolism in halophilic archaea.</title>
        <authorList>
            <person name="Sorokin D.Y."/>
            <person name="Messina E."/>
            <person name="Smedile F."/>
            <person name="La Cono V."/>
            <person name="Hallsworth J.E."/>
            <person name="Yakimov M.M."/>
        </authorList>
    </citation>
    <scope>NUCLEOTIDE SEQUENCE</scope>
    <source>
        <strain evidence="10">AArc-S</strain>
    </source>
</reference>
<evidence type="ECO:0000256" key="6">
    <source>
        <dbReference type="ARBA" id="ARBA00023136"/>
    </source>
</evidence>
<dbReference type="InterPro" id="IPR000731">
    <property type="entry name" value="SSD"/>
</dbReference>
<feature type="transmembrane region" description="Helical" evidence="8">
    <location>
        <begin position="327"/>
        <end position="346"/>
    </location>
</feature>
<evidence type="ECO:0000256" key="7">
    <source>
        <dbReference type="SAM" id="MobiDB-lite"/>
    </source>
</evidence>
<feature type="compositionally biased region" description="Polar residues" evidence="7">
    <location>
        <begin position="126"/>
        <end position="135"/>
    </location>
</feature>
<feature type="transmembrane region" description="Helical" evidence="8">
    <location>
        <begin position="286"/>
        <end position="306"/>
    </location>
</feature>
<evidence type="ECO:0000313" key="11">
    <source>
        <dbReference type="Proteomes" id="UP000663586"/>
    </source>
</evidence>
<feature type="transmembrane region" description="Helical" evidence="8">
    <location>
        <begin position="230"/>
        <end position="249"/>
    </location>
</feature>
<sequence>MGDSALERGMGRIGTLITERPGTVVLAFLLVTAVFATGLGAIESEEGTDEFAEGVPAQDAQDEVDERFSPAFADDTSSVQLIQRSQGALTPTGLERNLAVQAELESDPQLDIEGTSSIAGAVAQTIEPSATTPSAQRAVIESTPDHEVRTTTRQLLAEEDGLAELASEDYSESSGEASATLTVVEFDGSVDESNAQDRAERAASAVDGEFTVFSGGLIEEEFETVISDSLAIVVPAVVLLILLFLAVAYRDPIDLLLGLAALGITVIWTFGFTGLVGIPFSEMMIAVPPLLLAIGVDFGIHSVNRYREERVAGSGVSEGMSAATDQLLIAFFIVAGTTVIGFGANVVSDLGPIRDFGIVASIGVVFTFLVFGLFMPAAKVLLDRARDGTRIPEFGTAPLGSDGSLLGRVLPIGATVGRRAPIAVLIGALLVTAGAGALATGVDTTFDDEDFLPPEELPGYVTNAPGPLAPSEYTFTETINFLADNFESGEDDEVTVYVEGPMETDYALESINRAGGDPPGTVISDGGQADSESIITVIESQAEEDEEFAALVDRKDVTGNGIPDRNLGEVYDALEQSEAGDRTDDFLTDDRRYTKVVYSVESGADDADIRSDMEAMSDDYRFQATPTGEIIIFQGVADVIFESAITSLVLALTLTAVFLMVIYRVLEGYATLGLANMVPIAVTVAMLVGTMPLLGIPFNAMTATVLSITIGVGVAYSVHVTHRFIDEFNAGKDGFDSLVTTLQGTGGALAGSMLTTLGGALSLMLAIIPILGQFGILMSISVVYSFLLSVTVLPPTLLLWERFVVERGLLP</sequence>
<evidence type="ECO:0000256" key="8">
    <source>
        <dbReference type="SAM" id="Phobius"/>
    </source>
</evidence>
<gene>
    <name evidence="10" type="ORF">AArcS_0033</name>
</gene>
<comment type="subcellular location">
    <subcellularLocation>
        <location evidence="1">Cell membrane</location>
        <topology evidence="1">Multi-pass membrane protein</topology>
    </subcellularLocation>
</comment>
<name>A0A897MSS5_9EURY</name>
<dbReference type="PROSITE" id="PS50156">
    <property type="entry name" value="SSD"/>
    <property type="match status" value="2"/>
</dbReference>
<feature type="transmembrane region" description="Helical" evidence="8">
    <location>
        <begin position="669"/>
        <end position="688"/>
    </location>
</feature>
<feature type="transmembrane region" description="Helical" evidence="8">
    <location>
        <begin position="256"/>
        <end position="280"/>
    </location>
</feature>
<dbReference type="PANTHER" id="PTHR33406">
    <property type="entry name" value="MEMBRANE PROTEIN MJ1562-RELATED"/>
    <property type="match status" value="1"/>
</dbReference>
<dbReference type="GO" id="GO:0005886">
    <property type="term" value="C:plasma membrane"/>
    <property type="evidence" value="ECO:0007669"/>
    <property type="project" value="UniProtKB-SubCell"/>
</dbReference>
<dbReference type="RefSeq" id="WP_238478410.1">
    <property type="nucleotide sequence ID" value="NZ_CP064786.1"/>
</dbReference>
<feature type="domain" description="SSD" evidence="9">
    <location>
        <begin position="256"/>
        <end position="381"/>
    </location>
</feature>
<evidence type="ECO:0000256" key="5">
    <source>
        <dbReference type="ARBA" id="ARBA00022989"/>
    </source>
</evidence>
<proteinExistence type="inferred from homology"/>
<dbReference type="Pfam" id="PF03176">
    <property type="entry name" value="MMPL"/>
    <property type="match status" value="2"/>
</dbReference>
<evidence type="ECO:0000313" key="10">
    <source>
        <dbReference type="EMBL" id="QSG01275.1"/>
    </source>
</evidence>
<feature type="transmembrane region" description="Helical" evidence="8">
    <location>
        <begin position="21"/>
        <end position="42"/>
    </location>
</feature>